<evidence type="ECO:0000313" key="1">
    <source>
        <dbReference type="EMBL" id="QQP86991.1"/>
    </source>
</evidence>
<keyword evidence="2" id="KW-1185">Reference proteome</keyword>
<gene>
    <name evidence="1" type="ORF">JHT90_07030</name>
</gene>
<reference evidence="1 2" key="1">
    <citation type="submission" date="2021-01" db="EMBL/GenBank/DDBJ databases">
        <title>Entomomonas sp. F2A isolated from a house cricket (Acheta domesticus).</title>
        <authorList>
            <person name="Spergser J."/>
            <person name="Busse H.-J."/>
        </authorList>
    </citation>
    <scope>NUCLEOTIDE SEQUENCE [LARGE SCALE GENOMIC DNA]</scope>
    <source>
        <strain evidence="1 2">F2A</strain>
    </source>
</reference>
<organism evidence="1 2">
    <name type="scientific">Entomomonas asaccharolytica</name>
    <dbReference type="NCBI Taxonomy" id="2785331"/>
    <lineage>
        <taxon>Bacteria</taxon>
        <taxon>Pseudomonadati</taxon>
        <taxon>Pseudomonadota</taxon>
        <taxon>Gammaproteobacteria</taxon>
        <taxon>Pseudomonadales</taxon>
        <taxon>Pseudomonadaceae</taxon>
        <taxon>Entomomonas</taxon>
    </lineage>
</organism>
<evidence type="ECO:0000313" key="2">
    <source>
        <dbReference type="Proteomes" id="UP000595278"/>
    </source>
</evidence>
<dbReference type="Proteomes" id="UP000595278">
    <property type="component" value="Chromosome"/>
</dbReference>
<dbReference type="EMBL" id="CP067393">
    <property type="protein sequence ID" value="QQP86991.1"/>
    <property type="molecule type" value="Genomic_DNA"/>
</dbReference>
<sequence>MMNKNTLQINKQDGSVTIKNYPIILKKGTTREEIGTVLTPLYRSNIDYKNGTEWMFFEDIEFSECPCTLGLYIDNGILTEVKITIVPAHSDRSAAGWSSNATVDEAVLLALIEYRIQLGRPFKDEKEFFDWGEVWCLPDYKRSEMNSGIKYK</sequence>
<dbReference type="RefSeq" id="WP_201095526.1">
    <property type="nucleotide sequence ID" value="NZ_CP067393.1"/>
</dbReference>
<dbReference type="AlphaFoldDB" id="A0A974RY67"/>
<dbReference type="KEGG" id="eaz:JHT90_07030"/>
<name>A0A974RY67_9GAMM</name>
<accession>A0A974RY67</accession>
<protein>
    <submittedName>
        <fullName evidence="1">Uncharacterized protein</fullName>
    </submittedName>
</protein>
<proteinExistence type="predicted"/>